<dbReference type="Proteomes" id="UP000008794">
    <property type="component" value="Chromosome"/>
</dbReference>
<dbReference type="EMBL" id="FP929032">
    <property type="protein sequence ID" value="CBK64201.1"/>
    <property type="molecule type" value="Genomic_DNA"/>
</dbReference>
<dbReference type="InterPro" id="IPR000888">
    <property type="entry name" value="RmlC-like"/>
</dbReference>
<dbReference type="AlphaFoldDB" id="D4IMN9"/>
<accession>D4IMN9</accession>
<evidence type="ECO:0000313" key="9">
    <source>
        <dbReference type="Proteomes" id="UP000008794"/>
    </source>
</evidence>
<dbReference type="InterPro" id="IPR014710">
    <property type="entry name" value="RmlC-like_jellyroll"/>
</dbReference>
<comment type="catalytic activity">
    <reaction evidence="1">
        <text>dTDP-4-dehydro-6-deoxy-alpha-D-glucose = dTDP-4-dehydro-beta-L-rhamnose</text>
        <dbReference type="Rhea" id="RHEA:16969"/>
        <dbReference type="ChEBI" id="CHEBI:57649"/>
        <dbReference type="ChEBI" id="CHEBI:62830"/>
        <dbReference type="EC" id="5.1.3.13"/>
    </reaction>
</comment>
<dbReference type="STRING" id="717959.AL1_18330"/>
<dbReference type="Pfam" id="PF00908">
    <property type="entry name" value="dTDP_sugar_isom"/>
    <property type="match status" value="1"/>
</dbReference>
<reference evidence="8 9" key="2">
    <citation type="submission" date="2010-03" db="EMBL/GenBank/DDBJ databases">
        <authorList>
            <person name="Pajon A."/>
        </authorList>
    </citation>
    <scope>NUCLEOTIDE SEQUENCE [LARGE SCALE GENOMIC DNA]</scope>
    <source>
        <strain evidence="8 9">WAL 8301</strain>
    </source>
</reference>
<evidence type="ECO:0000256" key="5">
    <source>
        <dbReference type="ARBA" id="ARBA00029758"/>
    </source>
</evidence>
<evidence type="ECO:0000256" key="7">
    <source>
        <dbReference type="ARBA" id="ARBA00033311"/>
    </source>
</evidence>
<evidence type="ECO:0000256" key="4">
    <source>
        <dbReference type="ARBA" id="ARBA00019595"/>
    </source>
</evidence>
<dbReference type="SUPFAM" id="SSF51182">
    <property type="entry name" value="RmlC-like cupins"/>
    <property type="match status" value="1"/>
</dbReference>
<evidence type="ECO:0000256" key="1">
    <source>
        <dbReference type="ARBA" id="ARBA00001298"/>
    </source>
</evidence>
<proteinExistence type="predicted"/>
<dbReference type="GO" id="GO:0008830">
    <property type="term" value="F:dTDP-4-dehydrorhamnose 3,5-epimerase activity"/>
    <property type="evidence" value="ECO:0007669"/>
    <property type="project" value="UniProtKB-EC"/>
</dbReference>
<protein>
    <recommendedName>
        <fullName evidence="4">dTDP-4-dehydrorhamnose 3,5-epimerase</fullName>
        <ecNumber evidence="3">5.1.3.13</ecNumber>
    </recommendedName>
    <alternativeName>
        <fullName evidence="6">Thymidine diphospho-4-keto-rhamnose 3,5-epimerase</fullName>
    </alternativeName>
    <alternativeName>
        <fullName evidence="5">dTDP-4-keto-6-deoxyglucose 3,5-epimerase</fullName>
    </alternativeName>
    <alternativeName>
        <fullName evidence="7">dTDP-6-deoxy-D-xylo-4-hexulose 3,5-epimerase</fullName>
    </alternativeName>
</protein>
<dbReference type="RefSeq" id="WP_015547093.1">
    <property type="nucleotide sequence ID" value="NC_021030.1"/>
</dbReference>
<organism evidence="8 9">
    <name type="scientific">Alistipes shahii WAL 8301</name>
    <dbReference type="NCBI Taxonomy" id="717959"/>
    <lineage>
        <taxon>Bacteria</taxon>
        <taxon>Pseudomonadati</taxon>
        <taxon>Bacteroidota</taxon>
        <taxon>Bacteroidia</taxon>
        <taxon>Bacteroidales</taxon>
        <taxon>Rikenellaceae</taxon>
        <taxon>Alistipes</taxon>
    </lineage>
</organism>
<gene>
    <name evidence="8" type="ORF">AL1_18330</name>
</gene>
<dbReference type="InterPro" id="IPR011051">
    <property type="entry name" value="RmlC_Cupin_sf"/>
</dbReference>
<name>D4IMN9_9BACT</name>
<sequence length="144" mass="16318">MIEGVILAPLKRISVTKGDIFYALKSSDAVYSGFGEAYFSEIHPKEIKGWKRHKRMTLNIIPVNGAIGFVLYDNRPGSSTYGEFEHIVLSRNNNYQRLTVPPGLWMAFYCASNDTAMLMDIIPEPHDPDEADRLDLSAIKYDFI</sequence>
<dbReference type="Gene3D" id="2.60.120.10">
    <property type="entry name" value="Jelly Rolls"/>
    <property type="match status" value="1"/>
</dbReference>
<reference evidence="8 9" key="1">
    <citation type="submission" date="2010-03" db="EMBL/GenBank/DDBJ databases">
        <title>The genome sequence of Alistipes shahii WAL 8301.</title>
        <authorList>
            <consortium name="metaHIT consortium -- http://www.metahit.eu/"/>
            <person name="Pajon A."/>
            <person name="Turner K."/>
            <person name="Parkhill J."/>
        </authorList>
    </citation>
    <scope>NUCLEOTIDE SEQUENCE [LARGE SCALE GENOMIC DNA]</scope>
    <source>
        <strain evidence="8 9">WAL 8301</strain>
    </source>
</reference>
<evidence type="ECO:0000256" key="3">
    <source>
        <dbReference type="ARBA" id="ARBA00012098"/>
    </source>
</evidence>
<dbReference type="BioCyc" id="ASHA717959:AL1_RS08625-MONOMER"/>
<comment type="function">
    <text evidence="2">Catalyzes the epimerization of the C3' and C5'positions of dTDP-6-deoxy-D-xylo-4-hexulose, forming dTDP-6-deoxy-L-lyxo-4-hexulose.</text>
</comment>
<dbReference type="OrthoDB" id="9800680at2"/>
<dbReference type="EC" id="5.1.3.13" evidence="3"/>
<keyword evidence="9" id="KW-1185">Reference proteome</keyword>
<evidence type="ECO:0000256" key="2">
    <source>
        <dbReference type="ARBA" id="ARBA00001997"/>
    </source>
</evidence>
<evidence type="ECO:0000256" key="6">
    <source>
        <dbReference type="ARBA" id="ARBA00031424"/>
    </source>
</evidence>
<evidence type="ECO:0000313" key="8">
    <source>
        <dbReference type="EMBL" id="CBK64201.1"/>
    </source>
</evidence>
<keyword evidence="8" id="KW-0413">Isomerase</keyword>
<dbReference type="HOGENOM" id="CLU_090940_3_0_10"/>
<dbReference type="KEGG" id="ash:AL1_18330"/>
<dbReference type="GeneID" id="92756820"/>